<feature type="transmembrane region" description="Helical" evidence="12">
    <location>
        <begin position="36"/>
        <end position="59"/>
    </location>
</feature>
<keyword evidence="4" id="KW-0645">Protease</keyword>
<keyword evidence="5 12" id="KW-0812">Transmembrane</keyword>
<evidence type="ECO:0000313" key="15">
    <source>
        <dbReference type="Proteomes" id="UP000815698"/>
    </source>
</evidence>
<evidence type="ECO:0000256" key="10">
    <source>
        <dbReference type="ARBA" id="ARBA00023049"/>
    </source>
</evidence>
<dbReference type="PANTHER" id="PTHR39188:SF3">
    <property type="entry name" value="STAGE IV SPORULATION PROTEIN FB"/>
    <property type="match status" value="1"/>
</dbReference>
<evidence type="ECO:0000256" key="12">
    <source>
        <dbReference type="SAM" id="Phobius"/>
    </source>
</evidence>
<evidence type="ECO:0000256" key="2">
    <source>
        <dbReference type="ARBA" id="ARBA00004141"/>
    </source>
</evidence>
<evidence type="ECO:0000256" key="6">
    <source>
        <dbReference type="ARBA" id="ARBA00022723"/>
    </source>
</evidence>
<keyword evidence="10" id="KW-0482">Metalloprotease</keyword>
<dbReference type="InterPro" id="IPR008915">
    <property type="entry name" value="Peptidase_M50"/>
</dbReference>
<feature type="transmembrane region" description="Helical" evidence="12">
    <location>
        <begin position="101"/>
        <end position="123"/>
    </location>
</feature>
<keyword evidence="11 12" id="KW-0472">Membrane</keyword>
<sequence length="363" mass="37789">MGAELERTMPKVSVGAGSILFAVLLAVMIQPQFAQYLPGAFAIGAAAIAAVLFLLSVALHELAHACVARAFGARVREIALTLFGGHTTYEGPRLSPSRSMLISLSGPATNAILALILSAVARALTPVLLNADSGALAMCVLACHFASTLNWALAIFNVLPGLPMDGGRALEAILRACGMNSARATIITGWVGRVIAVGVVVVPLALSAVRGDLPSPLWTVWSILIALSLFQGASQAIAHARFLESADMLHIAHVSQEVRVLSNAATVERERSYLERGGLYVDPDGVVLAPAAAIAEAPADYPVHAVLSPVVRATVLDGRPEGSDLLAAMQADEAPAYLVRNDAGQFVSVIFAQDVARALNARG</sequence>
<comment type="subcellular location">
    <subcellularLocation>
        <location evidence="2">Membrane</location>
        <topology evidence="2">Multi-pass membrane protein</topology>
    </subcellularLocation>
</comment>
<keyword evidence="6" id="KW-0479">Metal-binding</keyword>
<feature type="transmembrane region" description="Helical" evidence="12">
    <location>
        <begin position="135"/>
        <end position="159"/>
    </location>
</feature>
<evidence type="ECO:0000256" key="9">
    <source>
        <dbReference type="ARBA" id="ARBA00022989"/>
    </source>
</evidence>
<feature type="domain" description="Peptidase M50" evidence="13">
    <location>
        <begin position="49"/>
        <end position="121"/>
    </location>
</feature>
<dbReference type="Pfam" id="PF02163">
    <property type="entry name" value="Peptidase_M50"/>
    <property type="match status" value="1"/>
</dbReference>
<comment type="similarity">
    <text evidence="3">Belongs to the peptidase M50B family.</text>
</comment>
<dbReference type="RefSeq" id="WP_096882932.1">
    <property type="nucleotide sequence ID" value="NZ_CP023482.1"/>
</dbReference>
<dbReference type="EMBL" id="CP023482">
    <property type="protein sequence ID" value="ATH96624.1"/>
    <property type="molecule type" value="Genomic_DNA"/>
</dbReference>
<evidence type="ECO:0000256" key="8">
    <source>
        <dbReference type="ARBA" id="ARBA00022833"/>
    </source>
</evidence>
<keyword evidence="8" id="KW-0862">Zinc</keyword>
<evidence type="ECO:0000259" key="13">
    <source>
        <dbReference type="Pfam" id="PF02163"/>
    </source>
</evidence>
<proteinExistence type="inferred from homology"/>
<comment type="cofactor">
    <cofactor evidence="1">
        <name>Zn(2+)</name>
        <dbReference type="ChEBI" id="CHEBI:29105"/>
    </cofactor>
</comment>
<evidence type="ECO:0000256" key="4">
    <source>
        <dbReference type="ARBA" id="ARBA00022670"/>
    </source>
</evidence>
<evidence type="ECO:0000256" key="3">
    <source>
        <dbReference type="ARBA" id="ARBA00007931"/>
    </source>
</evidence>
<name>A0ABN5DRA6_9MICO</name>
<keyword evidence="15" id="KW-1185">Reference proteome</keyword>
<feature type="transmembrane region" description="Helical" evidence="12">
    <location>
        <begin position="184"/>
        <end position="206"/>
    </location>
</feature>
<gene>
    <name evidence="14" type="ORF">COP05_05600</name>
</gene>
<keyword evidence="7" id="KW-0378">Hydrolase</keyword>
<feature type="transmembrane region" description="Helical" evidence="12">
    <location>
        <begin position="218"/>
        <end position="238"/>
    </location>
</feature>
<feature type="transmembrane region" description="Helical" evidence="12">
    <location>
        <begin position="12"/>
        <end position="30"/>
    </location>
</feature>
<evidence type="ECO:0000256" key="5">
    <source>
        <dbReference type="ARBA" id="ARBA00022692"/>
    </source>
</evidence>
<accession>A0ABN5DRA6</accession>
<protein>
    <submittedName>
        <fullName evidence="14">Peptidase</fullName>
    </submittedName>
</protein>
<evidence type="ECO:0000256" key="11">
    <source>
        <dbReference type="ARBA" id="ARBA00023136"/>
    </source>
</evidence>
<reference evidence="14 15" key="1">
    <citation type="journal article" date="2016" name="Int. J. Syst. Evol. Microbiol.">
        <title>Dermabacter jinjuensis sp. nov., a novel species of the genus Dermabacter isolated from a clinical specimen.</title>
        <authorList>
            <person name="Park Y.K."/>
            <person name="Lee K.M."/>
            <person name="Lee W.K."/>
            <person name="Cho M.J."/>
            <person name="Lee H.S."/>
            <person name="Cho Y.G."/>
            <person name="Lee Y.C."/>
            <person name="Lee W.K."/>
            <person name="Seong W.K."/>
            <person name="Hwang K.J."/>
        </authorList>
    </citation>
    <scope>NUCLEOTIDE SEQUENCE [LARGE SCALE GENOMIC DNA]</scope>
    <source>
        <strain evidence="14 15">32T</strain>
    </source>
</reference>
<evidence type="ECO:0000256" key="7">
    <source>
        <dbReference type="ARBA" id="ARBA00022801"/>
    </source>
</evidence>
<dbReference type="PANTHER" id="PTHR39188">
    <property type="entry name" value="MEMBRANE-ASSOCIATED ZINC METALLOPROTEASE M50B"/>
    <property type="match status" value="1"/>
</dbReference>
<evidence type="ECO:0000256" key="1">
    <source>
        <dbReference type="ARBA" id="ARBA00001947"/>
    </source>
</evidence>
<organism evidence="14 15">
    <name type="scientific">Dermabacter jinjuensis</name>
    <dbReference type="NCBI Taxonomy" id="1667168"/>
    <lineage>
        <taxon>Bacteria</taxon>
        <taxon>Bacillati</taxon>
        <taxon>Actinomycetota</taxon>
        <taxon>Actinomycetes</taxon>
        <taxon>Micrococcales</taxon>
        <taxon>Dermabacteraceae</taxon>
        <taxon>Dermabacter</taxon>
    </lineage>
</organism>
<dbReference type="Proteomes" id="UP000815698">
    <property type="component" value="Chromosome"/>
</dbReference>
<keyword evidence="9 12" id="KW-1133">Transmembrane helix</keyword>
<evidence type="ECO:0000313" key="14">
    <source>
        <dbReference type="EMBL" id="ATH96624.1"/>
    </source>
</evidence>